<dbReference type="AlphaFoldDB" id="A0A8I0N078"/>
<name>A0A8I0N078_9GAMM</name>
<evidence type="ECO:0000313" key="1">
    <source>
        <dbReference type="EMBL" id="MBE0348523.1"/>
    </source>
</evidence>
<accession>A0A8I0N078</accession>
<keyword evidence="2" id="KW-1185">Reference proteome</keyword>
<dbReference type="Proteomes" id="UP000660708">
    <property type="component" value="Unassembled WGS sequence"/>
</dbReference>
<proteinExistence type="predicted"/>
<organism evidence="1 2">
    <name type="scientific">Pseudoalteromonas peptidolytica F12-50-A1</name>
    <dbReference type="NCBI Taxonomy" id="1315280"/>
    <lineage>
        <taxon>Bacteria</taxon>
        <taxon>Pseudomonadati</taxon>
        <taxon>Pseudomonadota</taxon>
        <taxon>Gammaproteobacteria</taxon>
        <taxon>Alteromonadales</taxon>
        <taxon>Pseudoalteromonadaceae</taxon>
        <taxon>Pseudoalteromonas</taxon>
    </lineage>
</organism>
<comment type="caution">
    <text evidence="1">The sequence shown here is derived from an EMBL/GenBank/DDBJ whole genome shotgun (WGS) entry which is preliminary data.</text>
</comment>
<reference evidence="1 2" key="1">
    <citation type="submission" date="2015-06" db="EMBL/GenBank/DDBJ databases">
        <title>Genome sequence of Pseudoalteromonas peptidolytica.</title>
        <authorList>
            <person name="Xie B.-B."/>
            <person name="Rong J.-C."/>
            <person name="Qin Q.-L."/>
            <person name="Zhang Y.-Z."/>
        </authorList>
    </citation>
    <scope>NUCLEOTIDE SEQUENCE [LARGE SCALE GENOMIC DNA]</scope>
    <source>
        <strain evidence="1 2">F12-50-A1</strain>
    </source>
</reference>
<gene>
    <name evidence="1" type="ORF">PPEP_b0284</name>
</gene>
<protein>
    <submittedName>
        <fullName evidence="1">Uncharacterized protein</fullName>
    </submittedName>
</protein>
<evidence type="ECO:0000313" key="2">
    <source>
        <dbReference type="Proteomes" id="UP000660708"/>
    </source>
</evidence>
<dbReference type="RefSeq" id="WP_147390269.1">
    <property type="nucleotide sequence ID" value="NZ_AQHF01000034.1"/>
</dbReference>
<dbReference type="EMBL" id="AQHF01000034">
    <property type="protein sequence ID" value="MBE0348523.1"/>
    <property type="molecule type" value="Genomic_DNA"/>
</dbReference>
<sequence length="312" mass="36426">MKYSKSELYSIALDSEVQHLNNTVLEELQTIVSEIPENIHAICFEKRIDQFEDPVDFLVCYYCSPHNLDSVSSYINQKNPNKYALRINDFISNRKHSPAYKLVNLIWFSFDYEEGRYSTVPTFCVSTQHCQFSDFSLLSSFIINASEILAPEFLNKTKELLPSLECTRINHFSFTFGRKEFRAKFVFKLETLRLPSLLKDLDWKGNLYLLEQLLNTIVHISDEIQVGLSYSTELSEKIEIELPWITSLDENYLKDSFLSSLRKVTEKELSTNLTPWLNLKVQTGYYIKITLTSASELNIKSYLYSSPYKKRK</sequence>